<evidence type="ECO:0000313" key="2">
    <source>
        <dbReference type="EMBL" id="ESU41631.1"/>
    </source>
</evidence>
<reference evidence="2 3" key="2">
    <citation type="journal article" date="2013" name="Genome Biol. Evol.">
        <title>Genome sequencing of Giardia lamblia genotypes A2 and B isolates (DH and GS) and comparative analysis with the genomes of genotypes A1 and E (WB and Pig).</title>
        <authorList>
            <person name="Adam R.D."/>
            <person name="Dahlstrom E.W."/>
            <person name="Martens C.A."/>
            <person name="Bruno D.P."/>
            <person name="Barbian K.D."/>
            <person name="Ricklefs S.M."/>
            <person name="Hernandez M.M."/>
            <person name="Narla N.P."/>
            <person name="Patel R.B."/>
            <person name="Porcella S.F."/>
            <person name="Nash T.E."/>
        </authorList>
    </citation>
    <scope>NUCLEOTIDE SEQUENCE [LARGE SCALE GENOMIC DNA]</scope>
    <source>
        <strain evidence="2 3">GS</strain>
    </source>
</reference>
<accession>V6TSD3</accession>
<name>V6TSD3_GIAIN</name>
<evidence type="ECO:0000256" key="1">
    <source>
        <dbReference type="SAM" id="MobiDB-lite"/>
    </source>
</evidence>
<feature type="region of interest" description="Disordered" evidence="1">
    <location>
        <begin position="516"/>
        <end position="537"/>
    </location>
</feature>
<dbReference type="VEuPathDB" id="GiardiaDB:DHA2_151950"/>
<dbReference type="GO" id="GO:0016740">
    <property type="term" value="F:transferase activity"/>
    <property type="evidence" value="ECO:0007669"/>
    <property type="project" value="UniProtKB-KW"/>
</dbReference>
<gene>
    <name evidence="2" type="ORF">GSB_152185</name>
</gene>
<comment type="caution">
    <text evidence="2">The sequence shown here is derived from an EMBL/GenBank/DDBJ whole genome shotgun (WGS) entry which is preliminary data.</text>
</comment>
<sequence length="1694" mass="187664">MYSAYLCLKISFCEKSMQWHNYAREYISSQREIKTGGWRDSTPRLLQVLIHSIYFSPKTLRGFSGLGLSIGVKIPRKTVTLYSDVISPELVQEETLTESLIEQDQGRKVQITMRSLFSLLYPHPCYRNVSDCKIFLAAVDKKQKMHKVYEALLDLDYLLGPGQNYIAALSPIRSGSQQTAYTSLSVVTDISRASPIAQSHAVALALSIRSIYPTQEILSRFPKDLMMKLDRLIDFSPISKQDLFSKPEKCIAAEQSGPNTIVQSADIEAPHTSQLRAQVDSGAHSITLPILSAHAKPRGPELVPASPYANTSEINLSAPSNLPPSTPLSYTNIGANPLATSQHHTLRQPSLLTNIFQRSHAQSTMPKMDAANLTQLLIQNYIVQEAAIYLSIVSAFKAKNIEKLLSIFGFSPNFVPQDSITSHTVSQYINFPLDINSVSYSASLCASINDAPLLMQQNVRMVLTQTDQHYNSILNLLMQAFPSTMLMGEMNPLRLFPSLGNLNTVERSELVTERLKPKVLSSGKDNDSSESNTSGLSTESKYTMTLTEILDYILSTFLDRLSDLLIPVKGRESALHDTGLFNYNPNVYGITPDPSSGSYHISSEAFNLLCELLDIRNNIFFQRTVVLVLFNSELEYPSLIASGLQSDDSIFYFPLPYNNTEQSYIDIENTLRFVGLYLAFLHKALHITNLFSNCKTEEGSFEQFAAFYNEGKNKSSVFEEDIGLKNPFSEGNQLPRAFLQISTGNDTETPVEGVKGQKVSLTSVLFNLKNFNGNGLRQEPLSQHRYQNNFTTTRISSSFSLQAILDELGYDGGWTSTEDGRGIYISELGDINMYRIPAIASVMQKSIHALLLVSPDDAHSSTIYRLFSSYNQNVFPYSSSEELPMFISDKTHLGSVLSKGVKLLRACASLADITLTTLHPAVLYPVPVTSAAHAEVFDEACIEGARATALGLIAQMVTCIAKGSISDILSTKDTSYERLFGTPAWLAIMQCYCSGTLSQLRLLTSSISDQHSLHSAALLNDKGFQNTPTNGNNAVSLAFGPLTMSTPVRENLTSTLGLCATGAVESPLQTDLASSIALRLIKTLELVINQAIKTYLRAQSVIPLVAMVVHAEVLPSEKILRAPLYLIYPLSKDRNKLQEISRLLLSETSTTTPPTETLKLDEKRNLFLAKHASNRSILCQENYATKDLLLSRHILVEHNVEPKTPKRARSKEKKTKIITDKKHSTVVCWESISIGQYIADSYVEANNFLDVQLQIMIGGVPIKDNKKGKTLTLKTLRILNAWRTVDIASTNPFLCALRTYKCTYNHTYYHFIKQNDTPIPSIECCTPLAGDEYRWYTTPSSTQENHTVESNEKLSHHRSMSTKRSSTKITEQVSVTSTKAPSISATADQGSIIKKSKLYESKTELSIKQSKPQVVILTESSTVDDCREMSYGDSTCQIARGWKSTFPEEKTSSEVQSCSVSASTIDIHNMTNHTGASAVPDTTILQNLESTGATLDGKLPPTSTPGSTMSTKVPKSKRLNMQVSIRRSNIRTTREARQRANSTIGDDNLRGDSSTCFVTTHNPEQPCQIPVSDEYIKEQYLHTFIGVNTKTNDIIVRPEVSLQPYIRLPSSSANNGSKEILKYIPSELVKKCAPMSSSKAAYDHLQREIRITSKKPLVVQLDQLSEPIVAQAVSIKKSTNDVVLFGIFSPLSNN</sequence>
<dbReference type="Proteomes" id="UP000018040">
    <property type="component" value="Unassembled WGS sequence"/>
</dbReference>
<dbReference type="VEuPathDB" id="GiardiaDB:GL50581_441"/>
<feature type="compositionally biased region" description="Low complexity" evidence="1">
    <location>
        <begin position="1500"/>
        <end position="1511"/>
    </location>
</feature>
<dbReference type="VEuPathDB" id="GiardiaDB:GL50803_005307"/>
<dbReference type="OrthoDB" id="10254515at2759"/>
<organism evidence="2 3">
    <name type="scientific">Giardia intestinalis</name>
    <name type="common">Giardia lamblia</name>
    <dbReference type="NCBI Taxonomy" id="5741"/>
    <lineage>
        <taxon>Eukaryota</taxon>
        <taxon>Metamonada</taxon>
        <taxon>Diplomonadida</taxon>
        <taxon>Hexamitidae</taxon>
        <taxon>Giardiinae</taxon>
        <taxon>Giardia</taxon>
    </lineage>
</organism>
<keyword evidence="2" id="KW-0808">Transferase</keyword>
<feature type="region of interest" description="Disordered" evidence="1">
    <location>
        <begin position="1339"/>
        <end position="1368"/>
    </location>
</feature>
<dbReference type="EMBL" id="AHHH01000118">
    <property type="protein sequence ID" value="ESU41631.1"/>
    <property type="molecule type" value="Genomic_DNA"/>
</dbReference>
<protein>
    <submittedName>
        <fullName evidence="2">CDP-diacylglycerol--glycerol-3-phosphate 3-phosphatidyltransferase</fullName>
    </submittedName>
</protein>
<proteinExistence type="predicted"/>
<evidence type="ECO:0000313" key="3">
    <source>
        <dbReference type="Proteomes" id="UP000018040"/>
    </source>
</evidence>
<dbReference type="VEuPathDB" id="GiardiaDB:QR46_3817"/>
<reference evidence="3" key="1">
    <citation type="submission" date="2012-02" db="EMBL/GenBank/DDBJ databases">
        <title>Genome sequencing of Giardia lamblia Genotypes A2 and B isolates (DH and GS) and comparative analysis with the genomes of Genotypes A1 and E (WB and Pig).</title>
        <authorList>
            <person name="Adam R."/>
            <person name="Dahlstrom E."/>
            <person name="Martens C."/>
            <person name="Bruno D."/>
            <person name="Barbian K."/>
            <person name="Porcella S.F."/>
            <person name="Nash T."/>
        </authorList>
    </citation>
    <scope>NUCLEOTIDE SEQUENCE</scope>
    <source>
        <strain evidence="3">GS</strain>
    </source>
</reference>
<feature type="region of interest" description="Disordered" evidence="1">
    <location>
        <begin position="1492"/>
        <end position="1516"/>
    </location>
</feature>